<organism evidence="3 4">
    <name type="scientific">Anaerosalibacter massiliensis</name>
    <dbReference type="NCBI Taxonomy" id="1347392"/>
    <lineage>
        <taxon>Bacteria</taxon>
        <taxon>Bacillati</taxon>
        <taxon>Bacillota</taxon>
        <taxon>Tissierellia</taxon>
        <taxon>Tissierellales</taxon>
        <taxon>Sporanaerobacteraceae</taxon>
        <taxon>Anaerosalibacter</taxon>
    </lineage>
</organism>
<evidence type="ECO:0000259" key="2">
    <source>
        <dbReference type="Pfam" id="PF07883"/>
    </source>
</evidence>
<dbReference type="InterPro" id="IPR051610">
    <property type="entry name" value="GPI/OXD"/>
</dbReference>
<sequence length="128" mass="14794">MKLINLYEQKGIKIGEGMNEREVKLFASPKSEIRREDFALGLTIIKPGQVHEMHNHTDNQEIIYVNKGDGIAVVENYKGTHEFRIRENDILSLDYNESHSFINDGKMDLELLWIYSPSGLAEDKFLIK</sequence>
<accession>A0A9X2MGV5</accession>
<name>A0A9X2MGV5_9FIRM</name>
<dbReference type="PANTHER" id="PTHR35848">
    <property type="entry name" value="OXALATE-BINDING PROTEIN"/>
    <property type="match status" value="1"/>
</dbReference>
<evidence type="ECO:0000313" key="4">
    <source>
        <dbReference type="Proteomes" id="UP001142078"/>
    </source>
</evidence>
<dbReference type="PANTHER" id="PTHR35848:SF6">
    <property type="entry name" value="CUPIN TYPE-2 DOMAIN-CONTAINING PROTEIN"/>
    <property type="match status" value="1"/>
</dbReference>
<dbReference type="Gene3D" id="2.60.120.10">
    <property type="entry name" value="Jelly Rolls"/>
    <property type="match status" value="1"/>
</dbReference>
<dbReference type="GO" id="GO:0046872">
    <property type="term" value="F:metal ion binding"/>
    <property type="evidence" value="ECO:0007669"/>
    <property type="project" value="UniProtKB-KW"/>
</dbReference>
<gene>
    <name evidence="3" type="ORF">NSA23_04625</name>
</gene>
<dbReference type="Proteomes" id="UP001142078">
    <property type="component" value="Unassembled WGS sequence"/>
</dbReference>
<evidence type="ECO:0000313" key="3">
    <source>
        <dbReference type="EMBL" id="MCR2043399.1"/>
    </source>
</evidence>
<dbReference type="AlphaFoldDB" id="A0A9X2MGV5"/>
<evidence type="ECO:0000256" key="1">
    <source>
        <dbReference type="ARBA" id="ARBA00022723"/>
    </source>
</evidence>
<keyword evidence="1" id="KW-0479">Metal-binding</keyword>
<comment type="caution">
    <text evidence="3">The sequence shown here is derived from an EMBL/GenBank/DDBJ whole genome shotgun (WGS) entry which is preliminary data.</text>
</comment>
<dbReference type="SUPFAM" id="SSF51182">
    <property type="entry name" value="RmlC-like cupins"/>
    <property type="match status" value="1"/>
</dbReference>
<dbReference type="InterPro" id="IPR013096">
    <property type="entry name" value="Cupin_2"/>
</dbReference>
<dbReference type="OrthoDB" id="9797047at2"/>
<dbReference type="Pfam" id="PF07883">
    <property type="entry name" value="Cupin_2"/>
    <property type="match status" value="1"/>
</dbReference>
<keyword evidence="4" id="KW-1185">Reference proteome</keyword>
<dbReference type="EMBL" id="JANJZL010000002">
    <property type="protein sequence ID" value="MCR2043399.1"/>
    <property type="molecule type" value="Genomic_DNA"/>
</dbReference>
<protein>
    <submittedName>
        <fullName evidence="3">Cupin domain-containing protein</fullName>
    </submittedName>
</protein>
<feature type="domain" description="Cupin type-2" evidence="2">
    <location>
        <begin position="42"/>
        <end position="115"/>
    </location>
</feature>
<reference evidence="3" key="1">
    <citation type="submission" date="2022-07" db="EMBL/GenBank/DDBJ databases">
        <title>Enhanced cultured diversity of the mouse gut microbiota enables custom-made synthetic communities.</title>
        <authorList>
            <person name="Afrizal A."/>
        </authorList>
    </citation>
    <scope>NUCLEOTIDE SEQUENCE</scope>
    <source>
        <strain evidence="3">DSM 29482</strain>
    </source>
</reference>
<dbReference type="InterPro" id="IPR014710">
    <property type="entry name" value="RmlC-like_jellyroll"/>
</dbReference>
<dbReference type="InterPro" id="IPR011051">
    <property type="entry name" value="RmlC_Cupin_sf"/>
</dbReference>
<dbReference type="RefSeq" id="WP_042678390.1">
    <property type="nucleotide sequence ID" value="NZ_CABKTM010000004.1"/>
</dbReference>
<proteinExistence type="predicted"/>